<dbReference type="RefSeq" id="WP_338102750.1">
    <property type="nucleotide sequence ID" value="NZ_CP131060.1"/>
</dbReference>
<dbReference type="Gene3D" id="1.10.3080.10">
    <property type="entry name" value="Clc chloride channel"/>
    <property type="match status" value="1"/>
</dbReference>
<dbReference type="PANTHER" id="PTHR43427:SF12">
    <property type="entry name" value="CHLORIDE TRANSPORTER"/>
    <property type="match status" value="1"/>
</dbReference>
<feature type="transmembrane region" description="Helical" evidence="5">
    <location>
        <begin position="375"/>
        <end position="391"/>
    </location>
</feature>
<dbReference type="EMBL" id="CP131060">
    <property type="protein sequence ID" value="WNY24674.1"/>
    <property type="molecule type" value="Genomic_DNA"/>
</dbReference>
<feature type="transmembrane region" description="Helical" evidence="5">
    <location>
        <begin position="50"/>
        <end position="67"/>
    </location>
</feature>
<dbReference type="GO" id="GO:0015108">
    <property type="term" value="F:chloride transmembrane transporter activity"/>
    <property type="evidence" value="ECO:0007669"/>
    <property type="project" value="InterPro"/>
</dbReference>
<name>A0AA96V1J1_9EURY</name>
<reference evidence="6 7" key="1">
    <citation type="submission" date="2023-07" db="EMBL/GenBank/DDBJ databases">
        <title>Closed genoem sequence of Methanosarcinaceae archaeon Ac7.</title>
        <authorList>
            <person name="Poehlein A."/>
            <person name="Protasov E."/>
            <person name="Platt K."/>
            <person name="Reeh H."/>
            <person name="Daniel R."/>
            <person name="Brune A."/>
        </authorList>
    </citation>
    <scope>NUCLEOTIDE SEQUENCE [LARGE SCALE GENOMIC DNA]</scope>
    <source>
        <strain evidence="6 7">Ac7</strain>
    </source>
</reference>
<gene>
    <name evidence="6" type="primary">yfeO</name>
    <name evidence="6" type="ORF">MsAc7_01980</name>
</gene>
<keyword evidence="4 5" id="KW-0472">Membrane</keyword>
<evidence type="ECO:0000313" key="7">
    <source>
        <dbReference type="Proteomes" id="UP001303587"/>
    </source>
</evidence>
<dbReference type="GeneID" id="89229322"/>
<dbReference type="InterPro" id="IPR014743">
    <property type="entry name" value="Cl-channel_core"/>
</dbReference>
<dbReference type="Proteomes" id="UP001303587">
    <property type="component" value="Chromosome"/>
</dbReference>
<feature type="transmembrane region" description="Helical" evidence="5">
    <location>
        <begin position="276"/>
        <end position="298"/>
    </location>
</feature>
<dbReference type="SUPFAM" id="SSF81340">
    <property type="entry name" value="Clc chloride channel"/>
    <property type="match status" value="2"/>
</dbReference>
<organism evidence="6 7">
    <name type="scientific">Methanolapillus millepedarum</name>
    <dbReference type="NCBI Taxonomy" id="3028296"/>
    <lineage>
        <taxon>Archaea</taxon>
        <taxon>Methanobacteriati</taxon>
        <taxon>Methanobacteriota</taxon>
        <taxon>Stenosarchaea group</taxon>
        <taxon>Methanomicrobia</taxon>
        <taxon>Methanosarcinales</taxon>
        <taxon>Methanosarcinaceae</taxon>
        <taxon>Methanolapillus</taxon>
    </lineage>
</organism>
<keyword evidence="2 5" id="KW-0812">Transmembrane</keyword>
<dbReference type="GO" id="GO:0016020">
    <property type="term" value="C:membrane"/>
    <property type="evidence" value="ECO:0007669"/>
    <property type="project" value="UniProtKB-SubCell"/>
</dbReference>
<proteinExistence type="predicted"/>
<evidence type="ECO:0000313" key="6">
    <source>
        <dbReference type="EMBL" id="WNY24674.1"/>
    </source>
</evidence>
<dbReference type="PANTHER" id="PTHR43427">
    <property type="entry name" value="CHLORIDE CHANNEL PROTEIN CLC-E"/>
    <property type="match status" value="1"/>
</dbReference>
<feature type="transmembrane region" description="Helical" evidence="5">
    <location>
        <begin position="343"/>
        <end position="363"/>
    </location>
</feature>
<feature type="transmembrane region" description="Helical" evidence="5">
    <location>
        <begin position="235"/>
        <end position="256"/>
    </location>
</feature>
<sequence>MKVETKSGLVFALYALILGAFVGVVTFVFLKLMNYSTDFLWVYLPSQINFIYLPILICAVGGIFVGWTKKKYGNQPPTLSVALLEAKKNKRIEYKNLPSIALCAFLPLIFGGSIGPEAALVAIIGSLCTWIGDHIKASAKSIQALSEIGMAATLGTLFGSPFFGVAKTVEEEEESNILFTQKIEEKKFEAETKIDKKNGYVESGEDFRNKNEFEENFEKILEKDDDFIIPKQSKIYIYILAAIAGFGTYFLLTSWFPTGGFFRYDYVSIGVEEVLALLPLAILGVLGAWLYFAFGYVIRIIIKPVLKYKILLAVIGGVALGAIGILLPYTLFSGEKQIGEMAMNWTTLTTAVLLLTVIGKLFITRFCIMTGWRGGQIFPVIFAGIVLGYVVASVFPIDPIFCAAIVSVSLTTVILKKPAAVVILMIIIFPIGYIIPLAAASIISNFLPTPKILVKSEKEDFESEYKETMRLTAKAMGKEDTVPETA</sequence>
<keyword evidence="3 5" id="KW-1133">Transmembrane helix</keyword>
<accession>A0AA96V1J1</accession>
<dbReference type="AlphaFoldDB" id="A0AA96V1J1"/>
<keyword evidence="7" id="KW-1185">Reference proteome</keyword>
<feature type="transmembrane region" description="Helical" evidence="5">
    <location>
        <begin position="397"/>
        <end position="415"/>
    </location>
</feature>
<comment type="subcellular location">
    <subcellularLocation>
        <location evidence="1">Membrane</location>
        <topology evidence="1">Multi-pass membrane protein</topology>
    </subcellularLocation>
</comment>
<evidence type="ECO:0000256" key="1">
    <source>
        <dbReference type="ARBA" id="ARBA00004141"/>
    </source>
</evidence>
<dbReference type="InterPro" id="IPR001807">
    <property type="entry name" value="ClC"/>
</dbReference>
<feature type="transmembrane region" description="Helical" evidence="5">
    <location>
        <begin position="310"/>
        <end position="331"/>
    </location>
</feature>
<dbReference type="Pfam" id="PF00654">
    <property type="entry name" value="Voltage_CLC"/>
    <property type="match status" value="2"/>
</dbReference>
<dbReference type="CDD" id="cd00400">
    <property type="entry name" value="Voltage_gated_ClC"/>
    <property type="match status" value="1"/>
</dbReference>
<dbReference type="InterPro" id="IPR050368">
    <property type="entry name" value="ClC-type_chloride_channel"/>
</dbReference>
<feature type="transmembrane region" description="Helical" evidence="5">
    <location>
        <begin position="9"/>
        <end position="30"/>
    </location>
</feature>
<feature type="transmembrane region" description="Helical" evidence="5">
    <location>
        <begin position="422"/>
        <end position="443"/>
    </location>
</feature>
<evidence type="ECO:0000256" key="4">
    <source>
        <dbReference type="ARBA" id="ARBA00023136"/>
    </source>
</evidence>
<evidence type="ECO:0000256" key="3">
    <source>
        <dbReference type="ARBA" id="ARBA00022989"/>
    </source>
</evidence>
<protein>
    <submittedName>
        <fullName evidence="6">Ion-transport protein YfeO</fullName>
    </submittedName>
</protein>
<evidence type="ECO:0000256" key="2">
    <source>
        <dbReference type="ARBA" id="ARBA00022692"/>
    </source>
</evidence>
<evidence type="ECO:0000256" key="5">
    <source>
        <dbReference type="SAM" id="Phobius"/>
    </source>
</evidence>